<dbReference type="InterPro" id="IPR027059">
    <property type="entry name" value="Coatomer_dsu"/>
</dbReference>
<dbReference type="GO" id="GO:0015031">
    <property type="term" value="P:protein transport"/>
    <property type="evidence" value="ECO:0007669"/>
    <property type="project" value="UniProtKB-KW"/>
</dbReference>
<comment type="function">
    <text evidence="5">The coatomer is a cytosolic protein complex that binds to dilysine motifs and reversibly associates with Golgi non-clathrin-coated vesicles, which further mediate biosynthetic protein transport from the ER, via the Golgi up to the trans Golgi network. Coatomer complex is required for budding from Golgi membranes, and is essential for the retrograde Golgi-to-ER transport of dilysine-tagged proteins.</text>
</comment>
<reference evidence="8 9" key="1">
    <citation type="journal article" date="2018" name="Proc. Natl. Acad. Sci. U.S.A.">
        <title>Draft genome sequence of Camellia sinensis var. sinensis provides insights into the evolution of the tea genome and tea quality.</title>
        <authorList>
            <person name="Wei C."/>
            <person name="Yang H."/>
            <person name="Wang S."/>
            <person name="Zhao J."/>
            <person name="Liu C."/>
            <person name="Gao L."/>
            <person name="Xia E."/>
            <person name="Lu Y."/>
            <person name="Tai Y."/>
            <person name="She G."/>
            <person name="Sun J."/>
            <person name="Cao H."/>
            <person name="Tong W."/>
            <person name="Gao Q."/>
            <person name="Li Y."/>
            <person name="Deng W."/>
            <person name="Jiang X."/>
            <person name="Wang W."/>
            <person name="Chen Q."/>
            <person name="Zhang S."/>
            <person name="Li H."/>
            <person name="Wu J."/>
            <person name="Wang P."/>
            <person name="Li P."/>
            <person name="Shi C."/>
            <person name="Zheng F."/>
            <person name="Jian J."/>
            <person name="Huang B."/>
            <person name="Shan D."/>
            <person name="Shi M."/>
            <person name="Fang C."/>
            <person name="Yue Y."/>
            <person name="Li F."/>
            <person name="Li D."/>
            <person name="Wei S."/>
            <person name="Han B."/>
            <person name="Jiang C."/>
            <person name="Yin Y."/>
            <person name="Xia T."/>
            <person name="Zhang Z."/>
            <person name="Bennetzen J.L."/>
            <person name="Zhao S."/>
            <person name="Wan X."/>
        </authorList>
    </citation>
    <scope>NUCLEOTIDE SEQUENCE [LARGE SCALE GENOMIC DNA]</scope>
    <source>
        <strain evidence="9">cv. Shuchazao</strain>
        <tissue evidence="8">Leaf</tissue>
    </source>
</reference>
<comment type="similarity">
    <text evidence="1 5">Belongs to the adaptor complexes medium subunit family. Delta-COP subfamily.</text>
</comment>
<dbReference type="AlphaFoldDB" id="A0A4V3WJG3"/>
<dbReference type="GO" id="GO:0030126">
    <property type="term" value="C:COPI vesicle coat"/>
    <property type="evidence" value="ECO:0007669"/>
    <property type="project" value="UniProtKB-UniRule"/>
</dbReference>
<keyword evidence="5" id="KW-0333">Golgi apparatus</keyword>
<feature type="region of interest" description="Disordered" evidence="7">
    <location>
        <begin position="55"/>
        <end position="74"/>
    </location>
</feature>
<evidence type="ECO:0000313" key="8">
    <source>
        <dbReference type="EMBL" id="THF96826.1"/>
    </source>
</evidence>
<keyword evidence="9" id="KW-1185">Reference proteome</keyword>
<dbReference type="PANTHER" id="PTHR10121">
    <property type="entry name" value="COATOMER SUBUNIT DELTA"/>
    <property type="match status" value="1"/>
</dbReference>
<comment type="subunit">
    <text evidence="5">Oligomeric complex that consists of at least the alpha, beta, beta', gamma, delta, epsilon and zeta subunits.</text>
</comment>
<comment type="caution">
    <text evidence="8">The sequence shown here is derived from an EMBL/GenBank/DDBJ whole genome shotgun (WGS) entry which is preliminary data.</text>
</comment>
<proteinExistence type="inferred from homology"/>
<keyword evidence="5" id="KW-0931">ER-Golgi transport</keyword>
<keyword evidence="5" id="KW-0968">Cytoplasmic vesicle</keyword>
<comment type="subcellular location">
    <subcellularLocation>
        <location evidence="5 6">Cytoplasm</location>
    </subcellularLocation>
    <subcellularLocation>
        <location evidence="5 6">Cytoplasmic vesicle</location>
        <location evidence="5 6">COPI-coated vesicle membrane</location>
        <topology evidence="5 6">Peripheral membrane protein</topology>
        <orientation evidence="5 6">Cytoplasmic side</orientation>
    </subcellularLocation>
    <subcellularLocation>
        <location evidence="5 6">Golgi apparatus membrane</location>
        <topology evidence="5 6">Peripheral membrane protein</topology>
        <orientation evidence="5 6">Cytoplasmic side</orientation>
    </subcellularLocation>
</comment>
<keyword evidence="3 5" id="KW-0963">Cytoplasm</keyword>
<gene>
    <name evidence="8" type="ORF">TEA_022320</name>
</gene>
<evidence type="ECO:0000256" key="2">
    <source>
        <dbReference type="ARBA" id="ARBA00022448"/>
    </source>
</evidence>
<protein>
    <recommendedName>
        <fullName evidence="5">Coatomer subunit delta</fullName>
    </recommendedName>
</protein>
<evidence type="ECO:0000256" key="4">
    <source>
        <dbReference type="ARBA" id="ARBA00022927"/>
    </source>
</evidence>
<keyword evidence="5" id="KW-0472">Membrane</keyword>
<evidence type="ECO:0000256" key="7">
    <source>
        <dbReference type="SAM" id="MobiDB-lite"/>
    </source>
</evidence>
<dbReference type="GO" id="GO:0006888">
    <property type="term" value="P:endoplasmic reticulum to Golgi vesicle-mediated transport"/>
    <property type="evidence" value="ECO:0007669"/>
    <property type="project" value="TreeGrafter"/>
</dbReference>
<sequence>MVHPRRVEEGFGHTPLDIEMYHDHDSYHHKNEEARIDDVDHGMGNTKEKTIITQDDQTVEEGKKDEQPPPGTIIKPKSKRVATLDAFRGLTIVDVVNGVLSSFRSIDSSDSWIKIIGSMDFVVPLVDASVFFPMSVRFTAASTFSELKVLNVLPLRGGPSPRFAQRTLLSTENYQVLITRSNDTEAVVQERLRIYNEKKNVKTPNIFADEYAEKEMRKYIKASLPVIEYIDKLYVSRNISLDW</sequence>
<dbReference type="GO" id="GO:0006890">
    <property type="term" value="P:retrograde vesicle-mediated transport, Golgi to endoplasmic reticulum"/>
    <property type="evidence" value="ECO:0007669"/>
    <property type="project" value="UniProtKB-UniRule"/>
</dbReference>
<dbReference type="GO" id="GO:0051645">
    <property type="term" value="P:Golgi localization"/>
    <property type="evidence" value="ECO:0007669"/>
    <property type="project" value="TreeGrafter"/>
</dbReference>
<evidence type="ECO:0000256" key="3">
    <source>
        <dbReference type="ARBA" id="ARBA00022490"/>
    </source>
</evidence>
<dbReference type="Proteomes" id="UP000306102">
    <property type="component" value="Unassembled WGS sequence"/>
</dbReference>
<dbReference type="STRING" id="542762.A0A4V3WJG3"/>
<dbReference type="GO" id="GO:0000139">
    <property type="term" value="C:Golgi membrane"/>
    <property type="evidence" value="ECO:0007669"/>
    <property type="project" value="UniProtKB-SubCell"/>
</dbReference>
<keyword evidence="4 5" id="KW-0653">Protein transport</keyword>
<accession>A0A4V3WJG3</accession>
<evidence type="ECO:0000313" key="9">
    <source>
        <dbReference type="Proteomes" id="UP000306102"/>
    </source>
</evidence>
<dbReference type="PANTHER" id="PTHR10121:SF0">
    <property type="entry name" value="COATOMER SUBUNIT DELTA"/>
    <property type="match status" value="1"/>
</dbReference>
<name>A0A4V3WJG3_CAMSN</name>
<evidence type="ECO:0000256" key="6">
    <source>
        <dbReference type="RuleBase" id="RU366052"/>
    </source>
</evidence>
<organism evidence="8 9">
    <name type="scientific">Camellia sinensis var. sinensis</name>
    <name type="common">China tea</name>
    <dbReference type="NCBI Taxonomy" id="542762"/>
    <lineage>
        <taxon>Eukaryota</taxon>
        <taxon>Viridiplantae</taxon>
        <taxon>Streptophyta</taxon>
        <taxon>Embryophyta</taxon>
        <taxon>Tracheophyta</taxon>
        <taxon>Spermatophyta</taxon>
        <taxon>Magnoliopsida</taxon>
        <taxon>eudicotyledons</taxon>
        <taxon>Gunneridae</taxon>
        <taxon>Pentapetalae</taxon>
        <taxon>asterids</taxon>
        <taxon>Ericales</taxon>
        <taxon>Theaceae</taxon>
        <taxon>Camellia</taxon>
    </lineage>
</organism>
<dbReference type="EMBL" id="SDRB02012726">
    <property type="protein sequence ID" value="THF96826.1"/>
    <property type="molecule type" value="Genomic_DNA"/>
</dbReference>
<evidence type="ECO:0000256" key="1">
    <source>
        <dbReference type="ARBA" id="ARBA00010516"/>
    </source>
</evidence>
<keyword evidence="2 5" id="KW-0813">Transport</keyword>
<evidence type="ECO:0000256" key="5">
    <source>
        <dbReference type="RuleBase" id="RU364018"/>
    </source>
</evidence>